<dbReference type="EMBL" id="CAJOBD010018436">
    <property type="protein sequence ID" value="CAF4228823.1"/>
    <property type="molecule type" value="Genomic_DNA"/>
</dbReference>
<feature type="non-terminal residue" evidence="1">
    <location>
        <position position="1"/>
    </location>
</feature>
<evidence type="ECO:0000313" key="1">
    <source>
        <dbReference type="EMBL" id="CAF4228823.1"/>
    </source>
</evidence>
<proteinExistence type="predicted"/>
<dbReference type="Proteomes" id="UP000663836">
    <property type="component" value="Unassembled WGS sequence"/>
</dbReference>
<comment type="caution">
    <text evidence="1">The sequence shown here is derived from an EMBL/GenBank/DDBJ whole genome shotgun (WGS) entry which is preliminary data.</text>
</comment>
<name>A0A820CUY1_9BILA</name>
<sequence>TLEDIGSVAKGVGLGVGHLTIGCLSLYGEMTDVLDHFTSIYDPYSDPNARPRPKVTDFKSGAKAAGLALRNGWKDGITGVVKQPRVGYQRHGALGGAAGSLIATVNMAMKPAVGTLSSVTWLSRGTYASVKKTVETYKNEGRLISTKLFNTASSTQDNEQLQTDDNEKISSAAKIAAIRSGFHPKVCQHILDEFEKIKIERTKNIACSMKKKKSVS</sequence>
<evidence type="ECO:0000313" key="2">
    <source>
        <dbReference type="Proteomes" id="UP000663836"/>
    </source>
</evidence>
<reference evidence="1" key="1">
    <citation type="submission" date="2021-02" db="EMBL/GenBank/DDBJ databases">
        <authorList>
            <person name="Nowell W R."/>
        </authorList>
    </citation>
    <scope>NUCLEOTIDE SEQUENCE</scope>
</reference>
<protein>
    <submittedName>
        <fullName evidence="1">Uncharacterized protein</fullName>
    </submittedName>
</protein>
<gene>
    <name evidence="1" type="ORF">JBS370_LOCUS37784</name>
</gene>
<organism evidence="1 2">
    <name type="scientific">Rotaria sordida</name>
    <dbReference type="NCBI Taxonomy" id="392033"/>
    <lineage>
        <taxon>Eukaryota</taxon>
        <taxon>Metazoa</taxon>
        <taxon>Spiralia</taxon>
        <taxon>Gnathifera</taxon>
        <taxon>Rotifera</taxon>
        <taxon>Eurotatoria</taxon>
        <taxon>Bdelloidea</taxon>
        <taxon>Philodinida</taxon>
        <taxon>Philodinidae</taxon>
        <taxon>Rotaria</taxon>
    </lineage>
</organism>
<dbReference type="AlphaFoldDB" id="A0A820CUY1"/>
<accession>A0A820CUY1</accession>